<feature type="transmembrane region" description="Helical" evidence="7">
    <location>
        <begin position="331"/>
        <end position="352"/>
    </location>
</feature>
<dbReference type="Pfam" id="PF01694">
    <property type="entry name" value="Rhomboid"/>
    <property type="match status" value="1"/>
</dbReference>
<evidence type="ECO:0000313" key="10">
    <source>
        <dbReference type="Proteomes" id="UP000236544"/>
    </source>
</evidence>
<dbReference type="OrthoDB" id="10260614at2759"/>
<dbReference type="AlphaFoldDB" id="A0A0P1KUJ3"/>
<dbReference type="PANTHER" id="PTHR43731">
    <property type="entry name" value="RHOMBOID PROTEASE"/>
    <property type="match status" value="1"/>
</dbReference>
<reference evidence="10" key="1">
    <citation type="submission" date="2015-10" db="EMBL/GenBank/DDBJ databases">
        <authorList>
            <person name="Devillers H."/>
        </authorList>
    </citation>
    <scope>NUCLEOTIDE SEQUENCE [LARGE SCALE GENOMIC DNA]</scope>
</reference>
<dbReference type="InterPro" id="IPR022764">
    <property type="entry name" value="Peptidase_S54_rhomboid_dom"/>
</dbReference>
<evidence type="ECO:0000256" key="1">
    <source>
        <dbReference type="ARBA" id="ARBA00004141"/>
    </source>
</evidence>
<dbReference type="GO" id="GO:0006465">
    <property type="term" value="P:signal peptide processing"/>
    <property type="evidence" value="ECO:0007669"/>
    <property type="project" value="TreeGrafter"/>
</dbReference>
<feature type="transmembrane region" description="Helical" evidence="7">
    <location>
        <begin position="364"/>
        <end position="382"/>
    </location>
</feature>
<dbReference type="InterPro" id="IPR035952">
    <property type="entry name" value="Rhomboid-like_sf"/>
</dbReference>
<comment type="similarity">
    <text evidence="2">Belongs to the peptidase S54 family.</text>
</comment>
<organism evidence="9 10">
    <name type="scientific">Lachancea quebecensis</name>
    <dbReference type="NCBI Taxonomy" id="1654605"/>
    <lineage>
        <taxon>Eukaryota</taxon>
        <taxon>Fungi</taxon>
        <taxon>Dikarya</taxon>
        <taxon>Ascomycota</taxon>
        <taxon>Saccharomycotina</taxon>
        <taxon>Saccharomycetes</taxon>
        <taxon>Saccharomycetales</taxon>
        <taxon>Saccharomycetaceae</taxon>
        <taxon>Lachancea</taxon>
    </lineage>
</organism>
<dbReference type="GO" id="GO:0004252">
    <property type="term" value="F:serine-type endopeptidase activity"/>
    <property type="evidence" value="ECO:0007669"/>
    <property type="project" value="InterPro"/>
</dbReference>
<dbReference type="FunFam" id="1.20.1540.10:FF:000012">
    <property type="entry name" value="Rhomboid family protein"/>
    <property type="match status" value="1"/>
</dbReference>
<gene>
    <name evidence="9" type="ORF">LAQU0_S10e04016g</name>
</gene>
<sequence length="399" mass="45051">MTKDTSVSSTFMHLISYSVIDTACIEHTFFKTDLRSLRYKHTREDCSQVEQQAHFSKVEMAQLPAMNSFTSKFGKHFFLSNAINFQTKPLSASILRPLNLNLLQKVPKKPVRFFSQTSAIKSSWRDVFNGAGASRYARLNRFQQFEKGSRNTNNPFSNNSLRNVTIASALFMGGTYFGLPYLFDNVPPFTYFRAHPSSLVYGLIGLNCGVFALWRIPRFWRFLQRYMLLEKDHIYSKWSLIGSAFSHQEVWHLGMNMLALWSFGTTVATMLGPANFMSLYLNSALAGSLLSLWYPRIARISMMAPSLGASGALFGVFGCFSYLIPHAKIMLFVFPIPGGAWLAFLGSMVWNAAGCALRWGSFDYAAHLGGSVAGIVYAYLISEQLKKEKARRMKRLSVF</sequence>
<feature type="domain" description="Peptidase S54 rhomboid" evidence="8">
    <location>
        <begin position="237"/>
        <end position="383"/>
    </location>
</feature>
<dbReference type="Proteomes" id="UP000236544">
    <property type="component" value="Unassembled WGS sequence"/>
</dbReference>
<dbReference type="GO" id="GO:0016020">
    <property type="term" value="C:membrane"/>
    <property type="evidence" value="ECO:0007669"/>
    <property type="project" value="UniProtKB-SubCell"/>
</dbReference>
<evidence type="ECO:0000256" key="5">
    <source>
        <dbReference type="ARBA" id="ARBA00022989"/>
    </source>
</evidence>
<feature type="transmembrane region" description="Helical" evidence="7">
    <location>
        <begin position="160"/>
        <end position="179"/>
    </location>
</feature>
<dbReference type="EMBL" id="LN890547">
    <property type="protein sequence ID" value="CUS23593.1"/>
    <property type="molecule type" value="Genomic_DNA"/>
</dbReference>
<protein>
    <submittedName>
        <fullName evidence="9">LAQU0S10e04016g1_1</fullName>
    </submittedName>
</protein>
<dbReference type="Gene3D" id="1.20.1540.10">
    <property type="entry name" value="Rhomboid-like"/>
    <property type="match status" value="1"/>
</dbReference>
<evidence type="ECO:0000256" key="4">
    <source>
        <dbReference type="ARBA" id="ARBA00022801"/>
    </source>
</evidence>
<feature type="transmembrane region" description="Helical" evidence="7">
    <location>
        <begin position="300"/>
        <end position="324"/>
    </location>
</feature>
<comment type="subcellular location">
    <subcellularLocation>
        <location evidence="1">Membrane</location>
        <topology evidence="1">Multi-pass membrane protein</topology>
    </subcellularLocation>
</comment>
<evidence type="ECO:0000256" key="7">
    <source>
        <dbReference type="SAM" id="Phobius"/>
    </source>
</evidence>
<evidence type="ECO:0000256" key="2">
    <source>
        <dbReference type="ARBA" id="ARBA00009045"/>
    </source>
</evidence>
<name>A0A0P1KUJ3_9SACH</name>
<evidence type="ECO:0000313" key="9">
    <source>
        <dbReference type="EMBL" id="CUS23593.1"/>
    </source>
</evidence>
<accession>A0A0P1KUJ3</accession>
<feature type="transmembrane region" description="Helical" evidence="7">
    <location>
        <begin position="199"/>
        <end position="217"/>
    </location>
</feature>
<dbReference type="PANTHER" id="PTHR43731:SF14">
    <property type="entry name" value="PRESENILIN-ASSOCIATED RHOMBOID-LIKE PROTEIN, MITOCHONDRIAL"/>
    <property type="match status" value="1"/>
</dbReference>
<feature type="transmembrane region" description="Helical" evidence="7">
    <location>
        <begin position="258"/>
        <end position="280"/>
    </location>
</feature>
<keyword evidence="6 7" id="KW-0472">Membrane</keyword>
<dbReference type="SUPFAM" id="SSF144091">
    <property type="entry name" value="Rhomboid-like"/>
    <property type="match status" value="1"/>
</dbReference>
<keyword evidence="3 7" id="KW-0812">Transmembrane</keyword>
<proteinExistence type="inferred from homology"/>
<dbReference type="InterPro" id="IPR050925">
    <property type="entry name" value="Rhomboid_protease_S54"/>
</dbReference>
<evidence type="ECO:0000256" key="3">
    <source>
        <dbReference type="ARBA" id="ARBA00022692"/>
    </source>
</evidence>
<evidence type="ECO:0000256" key="6">
    <source>
        <dbReference type="ARBA" id="ARBA00023136"/>
    </source>
</evidence>
<keyword evidence="5 7" id="KW-1133">Transmembrane helix</keyword>
<evidence type="ECO:0000259" key="8">
    <source>
        <dbReference type="Pfam" id="PF01694"/>
    </source>
</evidence>
<keyword evidence="4" id="KW-0378">Hydrolase</keyword>
<keyword evidence="10" id="KW-1185">Reference proteome</keyword>